<keyword evidence="3 4" id="KW-0808">Transferase</keyword>
<dbReference type="FunFam" id="3.40.50.2000:FF:000060">
    <property type="entry name" value="Glycosyltransferase"/>
    <property type="match status" value="1"/>
</dbReference>
<dbReference type="InterPro" id="IPR035595">
    <property type="entry name" value="UDP_glycos_trans_CS"/>
</dbReference>
<feature type="signal peptide" evidence="6">
    <location>
        <begin position="1"/>
        <end position="20"/>
    </location>
</feature>
<dbReference type="PROSITE" id="PS00375">
    <property type="entry name" value="UDPGT"/>
    <property type="match status" value="1"/>
</dbReference>
<dbReference type="GO" id="GO:0080044">
    <property type="term" value="F:quercetin 7-O-glucosyltransferase activity"/>
    <property type="evidence" value="ECO:0007669"/>
    <property type="project" value="TreeGrafter"/>
</dbReference>
<dbReference type="OrthoDB" id="5835829at2759"/>
<comment type="similarity">
    <text evidence="1 4">Belongs to the UDP-glycosyltransferase family.</text>
</comment>
<dbReference type="SUPFAM" id="SSF53756">
    <property type="entry name" value="UDP-Glycosyltransferase/glycogen phosphorylase"/>
    <property type="match status" value="1"/>
</dbReference>
<keyword evidence="8" id="KW-1185">Reference proteome</keyword>
<dbReference type="Proteomes" id="UP000283530">
    <property type="component" value="Unassembled WGS sequence"/>
</dbReference>
<protein>
    <recommendedName>
        <fullName evidence="5">Glycosyltransferase</fullName>
        <ecNumber evidence="5">2.4.1.-</ecNumber>
    </recommendedName>
</protein>
<keyword evidence="6" id="KW-0732">Signal</keyword>
<organism evidence="7 8">
    <name type="scientific">Cinnamomum micranthum f. kanehirae</name>
    <dbReference type="NCBI Taxonomy" id="337451"/>
    <lineage>
        <taxon>Eukaryota</taxon>
        <taxon>Viridiplantae</taxon>
        <taxon>Streptophyta</taxon>
        <taxon>Embryophyta</taxon>
        <taxon>Tracheophyta</taxon>
        <taxon>Spermatophyta</taxon>
        <taxon>Magnoliopsida</taxon>
        <taxon>Magnoliidae</taxon>
        <taxon>Laurales</taxon>
        <taxon>Lauraceae</taxon>
        <taxon>Cinnamomum</taxon>
    </lineage>
</organism>
<evidence type="ECO:0000313" key="8">
    <source>
        <dbReference type="Proteomes" id="UP000283530"/>
    </source>
</evidence>
<evidence type="ECO:0000256" key="4">
    <source>
        <dbReference type="RuleBase" id="RU003718"/>
    </source>
</evidence>
<gene>
    <name evidence="7" type="ORF">CKAN_00371200</name>
</gene>
<dbReference type="Pfam" id="PF00201">
    <property type="entry name" value="UDPGT"/>
    <property type="match status" value="1"/>
</dbReference>
<evidence type="ECO:0000256" key="3">
    <source>
        <dbReference type="ARBA" id="ARBA00022679"/>
    </source>
</evidence>
<evidence type="ECO:0000256" key="5">
    <source>
        <dbReference type="RuleBase" id="RU362057"/>
    </source>
</evidence>
<dbReference type="Gene3D" id="3.40.50.2000">
    <property type="entry name" value="Glycogen Phosphorylase B"/>
    <property type="match status" value="2"/>
</dbReference>
<dbReference type="EMBL" id="QPKB01000002">
    <property type="protein sequence ID" value="RWR75336.1"/>
    <property type="molecule type" value="Genomic_DNA"/>
</dbReference>
<dbReference type="PANTHER" id="PTHR11926">
    <property type="entry name" value="GLUCOSYL/GLUCURONOSYL TRANSFERASES"/>
    <property type="match status" value="1"/>
</dbReference>
<evidence type="ECO:0000256" key="1">
    <source>
        <dbReference type="ARBA" id="ARBA00009995"/>
    </source>
</evidence>
<comment type="caution">
    <text evidence="7">The sequence shown here is derived from an EMBL/GenBank/DDBJ whole genome shotgun (WGS) entry which is preliminary data.</text>
</comment>
<reference evidence="7 8" key="1">
    <citation type="journal article" date="2019" name="Nat. Plants">
        <title>Stout camphor tree genome fills gaps in understanding of flowering plant genome evolution.</title>
        <authorList>
            <person name="Chaw S.M."/>
            <person name="Liu Y.C."/>
            <person name="Wu Y.W."/>
            <person name="Wang H.Y."/>
            <person name="Lin C.I."/>
            <person name="Wu C.S."/>
            <person name="Ke H.M."/>
            <person name="Chang L.Y."/>
            <person name="Hsu C.Y."/>
            <person name="Yang H.T."/>
            <person name="Sudianto E."/>
            <person name="Hsu M.H."/>
            <person name="Wu K.P."/>
            <person name="Wang L.N."/>
            <person name="Leebens-Mack J.H."/>
            <person name="Tsai I.J."/>
        </authorList>
    </citation>
    <scope>NUCLEOTIDE SEQUENCE [LARGE SCALE GENOMIC DNA]</scope>
    <source>
        <strain evidence="8">cv. Chaw 1501</strain>
        <tissue evidence="7">Young leaves</tissue>
    </source>
</reference>
<accession>A0A443NA18</accession>
<dbReference type="PANTHER" id="PTHR11926:SF1494">
    <property type="entry name" value="FLAVONOL 3-O-GLUCOSYLTRANSFERASE UGT76E12-RELATED"/>
    <property type="match status" value="1"/>
</dbReference>
<name>A0A443NA18_9MAGN</name>
<dbReference type="InterPro" id="IPR002213">
    <property type="entry name" value="UDP_glucos_trans"/>
</dbReference>
<dbReference type="STRING" id="337451.A0A443NA18"/>
<evidence type="ECO:0000256" key="6">
    <source>
        <dbReference type="SAM" id="SignalP"/>
    </source>
</evidence>
<sequence length="462" mass="50340">MAPITKPHVAILSFPFGTHATPLLFLSLNLASSAPHVSFSFFGTPKSNASLPSISSSWPTISNLKFYDVGDGVPEGYVFKGKPQEDIELYLSAIPRNYEEALEEAVRRENSNVSCIVGDSFLWFAGQMAEKLEVPWVSFWTSGACSLSAHFYTDRIRRTIGTVQDEVSARMGEALTFVPGLSNFRVSDLPEGIVFGRLTSPFSELLHRMGQESPRAAAVVINTVEGLDPTTVLDDLRASFQKCLPVGPVSLLNKARPDSEPELDPHSCISWLDSFSDSPASVAYVSFGTVMSPPPSELAELAEGLEASGAHFLWSLRDKHRESLPAGFLDRTKGRGHVVPWAPQTRVLGHVVVGAFVTHCGWNSLIESAVAGVPMICRPFFGDQRINGRMLSDVLGVAIRVKGGALTREIVMDGLDLLLRRPEGKKIREKAQYLKDLTLNAVSETGSSTNNLKTVLEIITRG</sequence>
<dbReference type="EC" id="2.4.1.-" evidence="5"/>
<feature type="chain" id="PRO_5019369497" description="Glycosyltransferase" evidence="6">
    <location>
        <begin position="21"/>
        <end position="462"/>
    </location>
</feature>
<dbReference type="CDD" id="cd03784">
    <property type="entry name" value="GT1_Gtf-like"/>
    <property type="match status" value="1"/>
</dbReference>
<evidence type="ECO:0000313" key="7">
    <source>
        <dbReference type="EMBL" id="RWR75336.1"/>
    </source>
</evidence>
<proteinExistence type="inferred from homology"/>
<keyword evidence="2 4" id="KW-0328">Glycosyltransferase</keyword>
<dbReference type="AlphaFoldDB" id="A0A443NA18"/>
<evidence type="ECO:0000256" key="2">
    <source>
        <dbReference type="ARBA" id="ARBA00022676"/>
    </source>
</evidence>
<dbReference type="GO" id="GO:0080043">
    <property type="term" value="F:quercetin 3-O-glucosyltransferase activity"/>
    <property type="evidence" value="ECO:0007669"/>
    <property type="project" value="TreeGrafter"/>
</dbReference>